<reference evidence="2" key="1">
    <citation type="submission" date="2018-05" db="EMBL/GenBank/DDBJ databases">
        <authorList>
            <person name="Lanie J.A."/>
            <person name="Ng W.-L."/>
            <person name="Kazmierczak K.M."/>
            <person name="Andrzejewski T.M."/>
            <person name="Davidsen T.M."/>
            <person name="Wayne K.J."/>
            <person name="Tettelin H."/>
            <person name="Glass J.I."/>
            <person name="Rusch D."/>
            <person name="Podicherti R."/>
            <person name="Tsui H.-C.T."/>
            <person name="Winkler M.E."/>
        </authorList>
    </citation>
    <scope>NUCLEOTIDE SEQUENCE</scope>
</reference>
<dbReference type="InterPro" id="IPR022548">
    <property type="entry name" value="DUF2846"/>
</dbReference>
<accession>A0A382KD28</accession>
<dbReference type="EMBL" id="UINC01079029">
    <property type="protein sequence ID" value="SVC20651.1"/>
    <property type="molecule type" value="Genomic_DNA"/>
</dbReference>
<evidence type="ECO:0000313" key="2">
    <source>
        <dbReference type="EMBL" id="SVC20651.1"/>
    </source>
</evidence>
<gene>
    <name evidence="2" type="ORF">METZ01_LOCUS273505</name>
</gene>
<protein>
    <recommendedName>
        <fullName evidence="1">DUF2846 domain-containing protein</fullName>
    </recommendedName>
</protein>
<proteinExistence type="predicted"/>
<evidence type="ECO:0000259" key="1">
    <source>
        <dbReference type="Pfam" id="PF11008"/>
    </source>
</evidence>
<dbReference type="Pfam" id="PF11008">
    <property type="entry name" value="DUF2846"/>
    <property type="match status" value="1"/>
</dbReference>
<name>A0A382KD28_9ZZZZ</name>
<dbReference type="AlphaFoldDB" id="A0A382KD28"/>
<sequence>MVGMISLSNPLIAKHGPTEEEGIVYFIRPSNMLGAVNAVGVFDGDERLGKLRNNRAKYVMLEPGEYSLGDKKEKGKVELEVEANKAYYIRVRIRMTLTKYVTTIMAYNGYFDQVDEEDGEELLEDVKKVEEF</sequence>
<feature type="domain" description="DUF2846" evidence="1">
    <location>
        <begin position="20"/>
        <end position="98"/>
    </location>
</feature>
<organism evidence="2">
    <name type="scientific">marine metagenome</name>
    <dbReference type="NCBI Taxonomy" id="408172"/>
    <lineage>
        <taxon>unclassified sequences</taxon>
        <taxon>metagenomes</taxon>
        <taxon>ecological metagenomes</taxon>
    </lineage>
</organism>